<dbReference type="Pfam" id="PF02771">
    <property type="entry name" value="Acyl-CoA_dh_N"/>
    <property type="match status" value="1"/>
</dbReference>
<dbReference type="InterPro" id="IPR013786">
    <property type="entry name" value="AcylCoA_DH/ox_N"/>
</dbReference>
<reference evidence="9 10" key="1">
    <citation type="submission" date="2014-07" db="EMBL/GenBank/DDBJ databases">
        <title>Draft genome sequence of Thalassospira profundimaris R8-17.</title>
        <authorList>
            <person name="Lai Q."/>
            <person name="Shao Z."/>
        </authorList>
    </citation>
    <scope>NUCLEOTIDE SEQUENCE [LARGE SCALE GENOMIC DNA]</scope>
    <source>
        <strain evidence="9 10">R8-17</strain>
    </source>
</reference>
<evidence type="ECO:0000259" key="8">
    <source>
        <dbReference type="Pfam" id="PF02771"/>
    </source>
</evidence>
<keyword evidence="5" id="KW-0560">Oxidoreductase</keyword>
<dbReference type="EMBL" id="JPWB01000004">
    <property type="protein sequence ID" value="RCK22268.1"/>
    <property type="molecule type" value="Genomic_DNA"/>
</dbReference>
<evidence type="ECO:0000313" key="9">
    <source>
        <dbReference type="EMBL" id="RCK22268.1"/>
    </source>
</evidence>
<dbReference type="PANTHER" id="PTHR42803:SF1">
    <property type="entry name" value="BROAD-SPECIFICITY LINEAR ACYL-COA DEHYDROGENASE FADE5"/>
    <property type="match status" value="1"/>
</dbReference>
<gene>
    <name evidence="9" type="ORF">TH6_11420</name>
</gene>
<dbReference type="SUPFAM" id="SSF56645">
    <property type="entry name" value="Acyl-CoA dehydrogenase NM domain-like"/>
    <property type="match status" value="1"/>
</dbReference>
<dbReference type="Gene3D" id="1.10.540.10">
    <property type="entry name" value="Acyl-CoA dehydrogenase/oxidase, N-terminal domain"/>
    <property type="match status" value="1"/>
</dbReference>
<dbReference type="InterPro" id="IPR036250">
    <property type="entry name" value="AcylCo_DH-like_C"/>
</dbReference>
<dbReference type="AlphaFoldDB" id="A0A367VAL6"/>
<proteinExistence type="inferred from homology"/>
<keyword evidence="4 5" id="KW-0274">FAD</keyword>
<dbReference type="GO" id="GO:0050660">
    <property type="term" value="F:flavin adenine dinucleotide binding"/>
    <property type="evidence" value="ECO:0007669"/>
    <property type="project" value="InterPro"/>
</dbReference>
<evidence type="ECO:0000256" key="4">
    <source>
        <dbReference type="ARBA" id="ARBA00022827"/>
    </source>
</evidence>
<feature type="domain" description="Acyl-CoA oxidase/dehydrogenase middle" evidence="7">
    <location>
        <begin position="158"/>
        <end position="262"/>
    </location>
</feature>
<evidence type="ECO:0000259" key="6">
    <source>
        <dbReference type="Pfam" id="PF00441"/>
    </source>
</evidence>
<protein>
    <submittedName>
        <fullName evidence="9">Acyl-CoA dehydrogenase</fullName>
    </submittedName>
</protein>
<feature type="domain" description="Acyl-CoA dehydrogenase/oxidase N-terminal" evidence="8">
    <location>
        <begin position="34"/>
        <end position="152"/>
    </location>
</feature>
<dbReference type="InterPro" id="IPR006091">
    <property type="entry name" value="Acyl-CoA_Oxase/DH_mid-dom"/>
</dbReference>
<sequence>MIPFKAPTEDILFALSVTGDENHAAEHGFDAEITREILDHFARFAEDVIAPIDEQGDQEGCRIENGRVQMPSGFSDAYQAYVEQGWQAISLAEEFDGQGAPATVCGAISEILAGACHSFQMITGLVPGAARLIAKFGTDEQRHTWLPKLASGSHLATMCLTEPQAGSDLSDIRTIASQRQDGHWILNGEKIFISGGDQDLSDEILHLVLARTGTREDGVRGLTLFLCPSHSSETDRNAVTVTRIEEKMGLHASPTCQLAFDRATATPIGPIGKGLMCMFTMMNHARLDVALQGVAHAARAHQIAQSYAAERKQGRDRASGQPIAIDQHHDIARQLARQDMLAMTGRLMAYKTFALMETDTHSDLVEFLTPICKSFCTDAGVEAAHIGIQVLGGYGYLREYRVEQTLRDARICQIYEGTNGIHALTLAGRLTRHKDGASAKAFDAWIGELLAASDSYITLATELLEHWRQMTSEITTSDTPEKFAHDYMQISAATYGVAIWSELAGSLSASQSTRYQACLDQAREWGAVALATSKARNAVTSPN</sequence>
<keyword evidence="3 5" id="KW-0285">Flavoprotein</keyword>
<dbReference type="Proteomes" id="UP000253061">
    <property type="component" value="Unassembled WGS sequence"/>
</dbReference>
<dbReference type="Pfam" id="PF00441">
    <property type="entry name" value="Acyl-CoA_dh_1"/>
    <property type="match status" value="1"/>
</dbReference>
<dbReference type="InterPro" id="IPR052166">
    <property type="entry name" value="Diverse_Acyl-CoA_DH"/>
</dbReference>
<evidence type="ECO:0000313" key="10">
    <source>
        <dbReference type="Proteomes" id="UP000253061"/>
    </source>
</evidence>
<dbReference type="Pfam" id="PF02770">
    <property type="entry name" value="Acyl-CoA_dh_M"/>
    <property type="match status" value="1"/>
</dbReference>
<evidence type="ECO:0000256" key="5">
    <source>
        <dbReference type="RuleBase" id="RU362125"/>
    </source>
</evidence>
<evidence type="ECO:0000256" key="2">
    <source>
        <dbReference type="ARBA" id="ARBA00009347"/>
    </source>
</evidence>
<dbReference type="InterPro" id="IPR009075">
    <property type="entry name" value="AcylCo_DH/oxidase_C"/>
</dbReference>
<dbReference type="RefSeq" id="WP_062955855.1">
    <property type="nucleotide sequence ID" value="NZ_JPWB01000004.1"/>
</dbReference>
<dbReference type="PANTHER" id="PTHR42803">
    <property type="entry name" value="ACYL-COA DEHYDROGENASE"/>
    <property type="match status" value="1"/>
</dbReference>
<dbReference type="InterPro" id="IPR009100">
    <property type="entry name" value="AcylCoA_DH/oxidase_NM_dom_sf"/>
</dbReference>
<comment type="caution">
    <text evidence="9">The sequence shown here is derived from an EMBL/GenBank/DDBJ whole genome shotgun (WGS) entry which is preliminary data.</text>
</comment>
<organism evidence="9 10">
    <name type="scientific">Thalassospira profundimaris</name>
    <dbReference type="NCBI Taxonomy" id="502049"/>
    <lineage>
        <taxon>Bacteria</taxon>
        <taxon>Pseudomonadati</taxon>
        <taxon>Pseudomonadota</taxon>
        <taxon>Alphaproteobacteria</taxon>
        <taxon>Rhodospirillales</taxon>
        <taxon>Thalassospiraceae</taxon>
        <taxon>Thalassospira</taxon>
    </lineage>
</organism>
<evidence type="ECO:0000256" key="1">
    <source>
        <dbReference type="ARBA" id="ARBA00001974"/>
    </source>
</evidence>
<accession>A0A367VAL6</accession>
<dbReference type="Gene3D" id="2.40.110.10">
    <property type="entry name" value="Butyryl-CoA Dehydrogenase, subunit A, domain 2"/>
    <property type="match status" value="1"/>
</dbReference>
<dbReference type="GO" id="GO:0016627">
    <property type="term" value="F:oxidoreductase activity, acting on the CH-CH group of donors"/>
    <property type="evidence" value="ECO:0007669"/>
    <property type="project" value="InterPro"/>
</dbReference>
<dbReference type="Gene3D" id="1.20.140.10">
    <property type="entry name" value="Butyryl-CoA Dehydrogenase, subunit A, domain 3"/>
    <property type="match status" value="1"/>
</dbReference>
<comment type="similarity">
    <text evidence="2 5">Belongs to the acyl-CoA dehydrogenase family.</text>
</comment>
<dbReference type="InterPro" id="IPR046373">
    <property type="entry name" value="Acyl-CoA_Oxase/DH_mid-dom_sf"/>
</dbReference>
<dbReference type="SUPFAM" id="SSF47203">
    <property type="entry name" value="Acyl-CoA dehydrogenase C-terminal domain-like"/>
    <property type="match status" value="1"/>
</dbReference>
<name>A0A367VAL6_9PROT</name>
<dbReference type="InterPro" id="IPR037069">
    <property type="entry name" value="AcylCoA_DH/ox_N_sf"/>
</dbReference>
<comment type="cofactor">
    <cofactor evidence="1 5">
        <name>FAD</name>
        <dbReference type="ChEBI" id="CHEBI:57692"/>
    </cofactor>
</comment>
<feature type="domain" description="Acyl-CoA dehydrogenase/oxidase C-terminal" evidence="6">
    <location>
        <begin position="272"/>
        <end position="430"/>
    </location>
</feature>
<evidence type="ECO:0000259" key="7">
    <source>
        <dbReference type="Pfam" id="PF02770"/>
    </source>
</evidence>
<evidence type="ECO:0000256" key="3">
    <source>
        <dbReference type="ARBA" id="ARBA00022630"/>
    </source>
</evidence>